<keyword evidence="1" id="KW-0560">Oxidoreductase</keyword>
<sequence>MYQLPFKLDQPSLLHDSALLNGEWVQSQSGETFEIEDTGTGKTLATCPTNKVVDVDAYVKTSHEAFSNTLALADLALRAGVLPGVFSVITTDNDNTPDVSESLCKHPLVRKVTFTCSMAVGKLIARHCADGLKKVTLELGGNCPFIVFDDGDLE</sequence>
<evidence type="ECO:0000259" key="2">
    <source>
        <dbReference type="Pfam" id="PF00171"/>
    </source>
</evidence>
<reference evidence="3 4" key="1">
    <citation type="submission" date="2017-06" db="EMBL/GenBank/DDBJ databases">
        <title>Comparative genomic analysis of Ambrosia Fusariam Clade fungi.</title>
        <authorList>
            <person name="Stajich J.E."/>
            <person name="Carrillo J."/>
            <person name="Kijimoto T."/>
            <person name="Eskalen A."/>
            <person name="O'Donnell K."/>
            <person name="Kasson M."/>
        </authorList>
    </citation>
    <scope>NUCLEOTIDE SEQUENCE [LARGE SCALE GENOMIC DNA]</scope>
    <source>
        <strain evidence="3 4">NRRL62584</strain>
    </source>
</reference>
<dbReference type="GO" id="GO:0009450">
    <property type="term" value="P:gamma-aminobutyric acid catabolic process"/>
    <property type="evidence" value="ECO:0007669"/>
    <property type="project" value="TreeGrafter"/>
</dbReference>
<dbReference type="PANTHER" id="PTHR43353:SF7">
    <property type="entry name" value="SUCCINATE SEMIALDEHYDE DEHYDROGENASE (EUROFUNG)"/>
    <property type="match status" value="1"/>
</dbReference>
<dbReference type="PANTHER" id="PTHR43353">
    <property type="entry name" value="SUCCINATE-SEMIALDEHYDE DEHYDROGENASE, MITOCHONDRIAL"/>
    <property type="match status" value="1"/>
</dbReference>
<evidence type="ECO:0000256" key="1">
    <source>
        <dbReference type="ARBA" id="ARBA00023002"/>
    </source>
</evidence>
<dbReference type="InterPro" id="IPR050740">
    <property type="entry name" value="Aldehyde_DH_Superfamily"/>
</dbReference>
<dbReference type="AlphaFoldDB" id="A0A428Q672"/>
<dbReference type="EMBL" id="NKCI01000056">
    <property type="protein sequence ID" value="RSL60774.1"/>
    <property type="molecule type" value="Genomic_DNA"/>
</dbReference>
<dbReference type="InterPro" id="IPR016162">
    <property type="entry name" value="Ald_DH_N"/>
</dbReference>
<dbReference type="SUPFAM" id="SSF53720">
    <property type="entry name" value="ALDH-like"/>
    <property type="match status" value="1"/>
</dbReference>
<protein>
    <recommendedName>
        <fullName evidence="2">Aldehyde dehydrogenase domain-containing protein</fullName>
    </recommendedName>
</protein>
<accession>A0A428Q672</accession>
<dbReference type="InterPro" id="IPR016161">
    <property type="entry name" value="Ald_DH/histidinol_DH"/>
</dbReference>
<dbReference type="Proteomes" id="UP000288168">
    <property type="component" value="Unassembled WGS sequence"/>
</dbReference>
<dbReference type="STRING" id="1325734.A0A428Q672"/>
<name>A0A428Q672_9HYPO</name>
<dbReference type="InterPro" id="IPR015590">
    <property type="entry name" value="Aldehyde_DH_dom"/>
</dbReference>
<proteinExistence type="predicted"/>
<dbReference type="Pfam" id="PF00171">
    <property type="entry name" value="Aldedh"/>
    <property type="match status" value="1"/>
</dbReference>
<feature type="domain" description="Aldehyde dehydrogenase" evidence="2">
    <location>
        <begin position="69"/>
        <end position="154"/>
    </location>
</feature>
<dbReference type="Gene3D" id="3.40.605.10">
    <property type="entry name" value="Aldehyde Dehydrogenase, Chain A, domain 1"/>
    <property type="match status" value="2"/>
</dbReference>
<dbReference type="GO" id="GO:0005737">
    <property type="term" value="C:cytoplasm"/>
    <property type="evidence" value="ECO:0007669"/>
    <property type="project" value="TreeGrafter"/>
</dbReference>
<organism evidence="3 4">
    <name type="scientific">Fusarium duplospermum</name>
    <dbReference type="NCBI Taxonomy" id="1325734"/>
    <lineage>
        <taxon>Eukaryota</taxon>
        <taxon>Fungi</taxon>
        <taxon>Dikarya</taxon>
        <taxon>Ascomycota</taxon>
        <taxon>Pezizomycotina</taxon>
        <taxon>Sordariomycetes</taxon>
        <taxon>Hypocreomycetidae</taxon>
        <taxon>Hypocreales</taxon>
        <taxon>Nectriaceae</taxon>
        <taxon>Fusarium</taxon>
        <taxon>Fusarium solani species complex</taxon>
    </lineage>
</organism>
<keyword evidence="4" id="KW-1185">Reference proteome</keyword>
<dbReference type="GO" id="GO:0004777">
    <property type="term" value="F:succinate-semialdehyde dehydrogenase (NAD+) activity"/>
    <property type="evidence" value="ECO:0007669"/>
    <property type="project" value="TreeGrafter"/>
</dbReference>
<evidence type="ECO:0000313" key="4">
    <source>
        <dbReference type="Proteomes" id="UP000288168"/>
    </source>
</evidence>
<comment type="caution">
    <text evidence="3">The sequence shown here is derived from an EMBL/GenBank/DDBJ whole genome shotgun (WGS) entry which is preliminary data.</text>
</comment>
<gene>
    <name evidence="3" type="ORF">CEP54_006579</name>
</gene>
<evidence type="ECO:0000313" key="3">
    <source>
        <dbReference type="EMBL" id="RSL60774.1"/>
    </source>
</evidence>
<dbReference type="OrthoDB" id="310895at2759"/>